<name>A0ABU4I0R5_9ACTN</name>
<feature type="transmembrane region" description="Helical" evidence="7">
    <location>
        <begin position="139"/>
        <end position="162"/>
    </location>
</feature>
<dbReference type="RefSeq" id="WP_318601331.1">
    <property type="nucleotide sequence ID" value="NZ_JAWSTH010000176.1"/>
</dbReference>
<comment type="subcellular location">
    <subcellularLocation>
        <location evidence="1">Cell membrane</location>
        <topology evidence="1">Multi-pass membrane protein</topology>
    </subcellularLocation>
</comment>
<comment type="caution">
    <text evidence="8">The sequence shown here is derived from an EMBL/GenBank/DDBJ whole genome shotgun (WGS) entry which is preliminary data.</text>
</comment>
<gene>
    <name evidence="8" type="ORF">R7226_30625</name>
</gene>
<feature type="region of interest" description="Disordered" evidence="6">
    <location>
        <begin position="348"/>
        <end position="368"/>
    </location>
</feature>
<feature type="transmembrane region" description="Helical" evidence="7">
    <location>
        <begin position="226"/>
        <end position="243"/>
    </location>
</feature>
<feature type="transmembrane region" description="Helical" evidence="7">
    <location>
        <begin position="12"/>
        <end position="31"/>
    </location>
</feature>
<dbReference type="PANTHER" id="PTHR30482:SF10">
    <property type="entry name" value="HIGH-AFFINITY BRANCHED-CHAIN AMINO ACID TRANSPORT PROTEIN BRAE"/>
    <property type="match status" value="1"/>
</dbReference>
<accession>A0ABU4I0R5</accession>
<evidence type="ECO:0000313" key="9">
    <source>
        <dbReference type="Proteomes" id="UP001284601"/>
    </source>
</evidence>
<evidence type="ECO:0000313" key="8">
    <source>
        <dbReference type="EMBL" id="MDW5598754.1"/>
    </source>
</evidence>
<evidence type="ECO:0000256" key="3">
    <source>
        <dbReference type="ARBA" id="ARBA00022692"/>
    </source>
</evidence>
<reference evidence="8 9" key="2">
    <citation type="submission" date="2023-10" db="EMBL/GenBank/DDBJ databases">
        <authorList>
            <person name="Han X.F."/>
        </authorList>
    </citation>
    <scope>NUCLEOTIDE SEQUENCE [LARGE SCALE GENOMIC DNA]</scope>
    <source>
        <strain evidence="8 9">KCTC 39840</strain>
    </source>
</reference>
<dbReference type="InterPro" id="IPR001851">
    <property type="entry name" value="ABC_transp_permease"/>
</dbReference>
<dbReference type="Proteomes" id="UP001284601">
    <property type="component" value="Unassembled WGS sequence"/>
</dbReference>
<keyword evidence="9" id="KW-1185">Reference proteome</keyword>
<dbReference type="Pfam" id="PF02653">
    <property type="entry name" value="BPD_transp_2"/>
    <property type="match status" value="1"/>
</dbReference>
<dbReference type="CDD" id="cd06581">
    <property type="entry name" value="TM_PBP1_LivM_like"/>
    <property type="match status" value="1"/>
</dbReference>
<evidence type="ECO:0000256" key="4">
    <source>
        <dbReference type="ARBA" id="ARBA00022989"/>
    </source>
</evidence>
<feature type="transmembrane region" description="Helical" evidence="7">
    <location>
        <begin position="308"/>
        <end position="327"/>
    </location>
</feature>
<evidence type="ECO:0000256" key="7">
    <source>
        <dbReference type="SAM" id="Phobius"/>
    </source>
</evidence>
<keyword evidence="2" id="KW-1003">Cell membrane</keyword>
<feature type="transmembrane region" description="Helical" evidence="7">
    <location>
        <begin position="255"/>
        <end position="288"/>
    </location>
</feature>
<keyword evidence="4 7" id="KW-1133">Transmembrane helix</keyword>
<evidence type="ECO:0000256" key="1">
    <source>
        <dbReference type="ARBA" id="ARBA00004651"/>
    </source>
</evidence>
<feature type="transmembrane region" description="Helical" evidence="7">
    <location>
        <begin position="66"/>
        <end position="87"/>
    </location>
</feature>
<sequence length="368" mass="37669">MGAFTKLVPVWLLRALAGAALLALLLALVALVGGGGSSSLQDATVLLLINVVLVTGLQVFTGNSGIVSFGHLAFAGVGAYLAAILTLEPVLKAGYIDGLPTFLADAHLDLWPAIAVAVAFTVLVALVLSFALLRLDGGAAVIGTLALLLAANTVFSAASGITRGAGGLATIPRETTIGVALIGAIGAVVVARIFRESAVGLRLRASSGDALAAGSIGVDVRAARRWAWLLSAAICAVGGALLAHRQTVVAPSNFYLQPTFLLVAMLIVGGMRTVSGAVVGAAVVTAIQQGVLPLEDHALHLGPLDLDRLTGLTQVVLVLAILLAMAWRRRGLAGDHELDEALVRAVRDHRPRTPDPPSLRTPSEIPDV</sequence>
<feature type="transmembrane region" description="Helical" evidence="7">
    <location>
        <begin position="43"/>
        <end position="60"/>
    </location>
</feature>
<evidence type="ECO:0000256" key="2">
    <source>
        <dbReference type="ARBA" id="ARBA00022475"/>
    </source>
</evidence>
<dbReference type="PANTHER" id="PTHR30482">
    <property type="entry name" value="HIGH-AFFINITY BRANCHED-CHAIN AMINO ACID TRANSPORT SYSTEM PERMEASE"/>
    <property type="match status" value="1"/>
</dbReference>
<reference evidence="9" key="1">
    <citation type="submission" date="2023-07" db="EMBL/GenBank/DDBJ databases">
        <title>Conexibacter stalactiti sp. nov., isolated from stalactites in a lava cave and emended description of the genus Conexibacter.</title>
        <authorList>
            <person name="Lee S.D."/>
        </authorList>
    </citation>
    <scope>NUCLEOTIDE SEQUENCE [LARGE SCALE GENOMIC DNA]</scope>
    <source>
        <strain evidence="9">KCTC 39840</strain>
    </source>
</reference>
<dbReference type="InterPro" id="IPR043428">
    <property type="entry name" value="LivM-like"/>
</dbReference>
<dbReference type="EMBL" id="JAWSTH010000176">
    <property type="protein sequence ID" value="MDW5598754.1"/>
    <property type="molecule type" value="Genomic_DNA"/>
</dbReference>
<feature type="transmembrane region" description="Helical" evidence="7">
    <location>
        <begin position="174"/>
        <end position="194"/>
    </location>
</feature>
<keyword evidence="3 7" id="KW-0812">Transmembrane</keyword>
<keyword evidence="5 7" id="KW-0472">Membrane</keyword>
<protein>
    <submittedName>
        <fullName evidence="8">Branched-chain amino acid ABC transporter permease</fullName>
    </submittedName>
</protein>
<evidence type="ECO:0000256" key="6">
    <source>
        <dbReference type="SAM" id="MobiDB-lite"/>
    </source>
</evidence>
<feature type="transmembrane region" description="Helical" evidence="7">
    <location>
        <begin position="108"/>
        <end position="133"/>
    </location>
</feature>
<organism evidence="8 9">
    <name type="scientific">Conexibacter stalactiti</name>
    <dbReference type="NCBI Taxonomy" id="1940611"/>
    <lineage>
        <taxon>Bacteria</taxon>
        <taxon>Bacillati</taxon>
        <taxon>Actinomycetota</taxon>
        <taxon>Thermoleophilia</taxon>
        <taxon>Solirubrobacterales</taxon>
        <taxon>Conexibacteraceae</taxon>
        <taxon>Conexibacter</taxon>
    </lineage>
</organism>
<evidence type="ECO:0000256" key="5">
    <source>
        <dbReference type="ARBA" id="ARBA00023136"/>
    </source>
</evidence>
<proteinExistence type="predicted"/>